<sequence>MSRRLRFVSLTPDQQRILNEAYQYGEKRALRRRAHAILLNHKGHTINQIRDIIGVKRDTVSTWLSQWEADGIEGLQDKPREGRPHLLSESDLAVLEQLVEEYPHQLPVLHAKFQEQTGNVVSQDTLRRALKKRLYSCKRIRRSLRAQRDETDFRHTQEMINVLKEWEDEGECDLYFFDEAGFSQSSSLPYAWSPIGKPWEVTAYPHSKRLNVLGFLTRKDEFFYHMTTESVTTEIVVEAFDQFAAHKDPDAFAVVILDNARMHRSKAFQRKLIDWMAHRIHLVYLSPYSPELNLIEILWREIKYRWLPLTAYSSFDKLCETVKNVCNGYGTNYSITYA</sequence>
<dbReference type="SUPFAM" id="SSF53098">
    <property type="entry name" value="Ribonuclease H-like"/>
    <property type="match status" value="1"/>
</dbReference>
<name>A0ABT0SQ37_9GAMM</name>
<dbReference type="NCBIfam" id="NF033545">
    <property type="entry name" value="transpos_IS630"/>
    <property type="match status" value="1"/>
</dbReference>
<dbReference type="InterPro" id="IPR009057">
    <property type="entry name" value="Homeodomain-like_sf"/>
</dbReference>
<comment type="caution">
    <text evidence="2">The sequence shown here is derived from an EMBL/GenBank/DDBJ whole genome shotgun (WGS) entry which is preliminary data.</text>
</comment>
<dbReference type="InterPro" id="IPR038717">
    <property type="entry name" value="Tc1-like_DDE_dom"/>
</dbReference>
<dbReference type="Pfam" id="PF13358">
    <property type="entry name" value="DDE_3"/>
    <property type="match status" value="1"/>
</dbReference>
<dbReference type="PANTHER" id="PTHR46564">
    <property type="entry name" value="TRANSPOSASE"/>
    <property type="match status" value="1"/>
</dbReference>
<keyword evidence="3" id="KW-1185">Reference proteome</keyword>
<dbReference type="SUPFAM" id="SSF46689">
    <property type="entry name" value="Homeodomain-like"/>
    <property type="match status" value="1"/>
</dbReference>
<feature type="domain" description="Tc1-like transposase DDE" evidence="1">
    <location>
        <begin position="173"/>
        <end position="318"/>
    </location>
</feature>
<dbReference type="InterPro" id="IPR036397">
    <property type="entry name" value="RNaseH_sf"/>
</dbReference>
<dbReference type="EMBL" id="JAMJPJ010000009">
    <property type="protein sequence ID" value="MCL7929906.1"/>
    <property type="molecule type" value="Genomic_DNA"/>
</dbReference>
<gene>
    <name evidence="2" type="ORF">M8006_07935</name>
</gene>
<dbReference type="Pfam" id="PF13565">
    <property type="entry name" value="HTH_32"/>
    <property type="match status" value="1"/>
</dbReference>
<proteinExistence type="predicted"/>
<accession>A0ABT0SQ37</accession>
<dbReference type="InterPro" id="IPR047655">
    <property type="entry name" value="Transpos_IS630-like"/>
</dbReference>
<dbReference type="Gene3D" id="3.30.420.10">
    <property type="entry name" value="Ribonuclease H-like superfamily/Ribonuclease H"/>
    <property type="match status" value="1"/>
</dbReference>
<dbReference type="InterPro" id="IPR012337">
    <property type="entry name" value="RNaseH-like_sf"/>
</dbReference>
<evidence type="ECO:0000313" key="2">
    <source>
        <dbReference type="EMBL" id="MCL7929906.1"/>
    </source>
</evidence>
<dbReference type="PANTHER" id="PTHR46564:SF1">
    <property type="entry name" value="TRANSPOSASE"/>
    <property type="match status" value="1"/>
</dbReference>
<organism evidence="2 3">
    <name type="scientific">Halomonas llamarensis</name>
    <dbReference type="NCBI Taxonomy" id="2945104"/>
    <lineage>
        <taxon>Bacteria</taxon>
        <taxon>Pseudomonadati</taxon>
        <taxon>Pseudomonadota</taxon>
        <taxon>Gammaproteobacteria</taxon>
        <taxon>Oceanospirillales</taxon>
        <taxon>Halomonadaceae</taxon>
        <taxon>Halomonas</taxon>
    </lineage>
</organism>
<reference evidence="2" key="1">
    <citation type="submission" date="2022-05" db="EMBL/GenBank/DDBJ databases">
        <title>Halomonas geminus sp. nov. and Halomonas llamarensis sp. nov. isolated from high-altitude salars of the Atacama Desert.</title>
        <authorList>
            <person name="Hintersatz C."/>
            <person name="Rojas L.A."/>
            <person name="Wei T.-S."/>
            <person name="Kutschke S."/>
            <person name="Lehmann F."/>
            <person name="Jain R."/>
            <person name="Pollmann K."/>
        </authorList>
    </citation>
    <scope>NUCLEOTIDE SEQUENCE</scope>
    <source>
        <strain evidence="2">ATCHA</strain>
    </source>
</reference>
<dbReference type="RefSeq" id="WP_250080945.1">
    <property type="nucleotide sequence ID" value="NZ_JAMJPJ010000009.1"/>
</dbReference>
<dbReference type="Proteomes" id="UP001165308">
    <property type="component" value="Unassembled WGS sequence"/>
</dbReference>
<evidence type="ECO:0000259" key="1">
    <source>
        <dbReference type="Pfam" id="PF13358"/>
    </source>
</evidence>
<evidence type="ECO:0000313" key="3">
    <source>
        <dbReference type="Proteomes" id="UP001165308"/>
    </source>
</evidence>
<protein>
    <submittedName>
        <fullName evidence="2">IS630 family transposase</fullName>
    </submittedName>
</protein>